<protein>
    <recommendedName>
        <fullName evidence="3">Peptidase M24 domain-containing protein</fullName>
    </recommendedName>
</protein>
<dbReference type="Gene3D" id="1.10.10.10">
    <property type="entry name" value="Winged helix-like DNA-binding domain superfamily/Winged helix DNA-binding domain"/>
    <property type="match status" value="1"/>
</dbReference>
<name>A0A1R2C4Z9_9CILI</name>
<dbReference type="AlphaFoldDB" id="A0A1R2C4Z9"/>
<evidence type="ECO:0000256" key="1">
    <source>
        <dbReference type="ARBA" id="ARBA00007319"/>
    </source>
</evidence>
<dbReference type="Proteomes" id="UP000187209">
    <property type="component" value="Unassembled WGS sequence"/>
</dbReference>
<dbReference type="InterPro" id="IPR036005">
    <property type="entry name" value="Creatinase/aminopeptidase-like"/>
</dbReference>
<accession>A0A1R2C4Z9</accession>
<dbReference type="InterPro" id="IPR047113">
    <property type="entry name" value="PA2G4/ARX1"/>
</dbReference>
<dbReference type="Gene3D" id="3.90.230.10">
    <property type="entry name" value="Creatinase/methionine aminopeptidase superfamily"/>
    <property type="match status" value="1"/>
</dbReference>
<comment type="caution">
    <text evidence="4">The sequence shown here is derived from an EMBL/GenBank/DDBJ whole genome shotgun (WGS) entry which is preliminary data.</text>
</comment>
<organism evidence="4 5">
    <name type="scientific">Stentor coeruleus</name>
    <dbReference type="NCBI Taxonomy" id="5963"/>
    <lineage>
        <taxon>Eukaryota</taxon>
        <taxon>Sar</taxon>
        <taxon>Alveolata</taxon>
        <taxon>Ciliophora</taxon>
        <taxon>Postciliodesmatophora</taxon>
        <taxon>Heterotrichea</taxon>
        <taxon>Heterotrichida</taxon>
        <taxon>Stentoridae</taxon>
        <taxon>Stentor</taxon>
    </lineage>
</organism>
<dbReference type="InterPro" id="IPR000994">
    <property type="entry name" value="Pept_M24"/>
</dbReference>
<dbReference type="Pfam" id="PF00557">
    <property type="entry name" value="Peptidase_M24"/>
    <property type="match status" value="1"/>
</dbReference>
<comment type="similarity">
    <text evidence="1">Belongs to the peptidase M24 family.</text>
</comment>
<dbReference type="InterPro" id="IPR036388">
    <property type="entry name" value="WH-like_DNA-bd_sf"/>
</dbReference>
<evidence type="ECO:0000259" key="3">
    <source>
        <dbReference type="Pfam" id="PF00557"/>
    </source>
</evidence>
<dbReference type="PANTHER" id="PTHR10804:SF11">
    <property type="entry name" value="PROLIFERATION-ASSOCIATED PROTEIN 2G4"/>
    <property type="match status" value="1"/>
</dbReference>
<evidence type="ECO:0000313" key="5">
    <source>
        <dbReference type="Proteomes" id="UP000187209"/>
    </source>
</evidence>
<feature type="region of interest" description="Disordered" evidence="2">
    <location>
        <begin position="250"/>
        <end position="289"/>
    </location>
</feature>
<feature type="compositionally biased region" description="Basic and acidic residues" evidence="2">
    <location>
        <begin position="250"/>
        <end position="259"/>
    </location>
</feature>
<reference evidence="4 5" key="1">
    <citation type="submission" date="2016-11" db="EMBL/GenBank/DDBJ databases">
        <title>The macronuclear genome of Stentor coeruleus: a giant cell with tiny introns.</title>
        <authorList>
            <person name="Slabodnick M."/>
            <person name="Ruby J.G."/>
            <person name="Reiff S.B."/>
            <person name="Swart E.C."/>
            <person name="Gosai S."/>
            <person name="Prabakaran S."/>
            <person name="Witkowska E."/>
            <person name="Larue G.E."/>
            <person name="Fisher S."/>
            <person name="Freeman R.M."/>
            <person name="Gunawardena J."/>
            <person name="Chu W."/>
            <person name="Stover N.A."/>
            <person name="Gregory B.D."/>
            <person name="Nowacki M."/>
            <person name="Derisi J."/>
            <person name="Roy S.W."/>
            <person name="Marshall W.F."/>
            <person name="Sood P."/>
        </authorList>
    </citation>
    <scope>NUCLEOTIDE SEQUENCE [LARGE SCALE GENOMIC DNA]</scope>
    <source>
        <strain evidence="4">WM001</strain>
    </source>
</reference>
<proteinExistence type="inferred from homology"/>
<dbReference type="SUPFAM" id="SSF46785">
    <property type="entry name" value="Winged helix' DNA-binding domain"/>
    <property type="match status" value="1"/>
</dbReference>
<dbReference type="EMBL" id="MPUH01000280">
    <property type="protein sequence ID" value="OMJ84102.1"/>
    <property type="molecule type" value="Genomic_DNA"/>
</dbReference>
<dbReference type="FunFam" id="1.10.10.10:FF:000029">
    <property type="entry name" value="Proliferation-associated 2G4, a"/>
    <property type="match status" value="1"/>
</dbReference>
<evidence type="ECO:0000313" key="4">
    <source>
        <dbReference type="EMBL" id="OMJ84102.1"/>
    </source>
</evidence>
<dbReference type="PANTHER" id="PTHR10804">
    <property type="entry name" value="PROTEASE FAMILY M24 METHIONYL AMINOPEPTIDASE, AMINOPEPTIDASE P"/>
    <property type="match status" value="1"/>
</dbReference>
<dbReference type="OrthoDB" id="5876363at2759"/>
<keyword evidence="5" id="KW-1185">Reference proteome</keyword>
<feature type="domain" description="Peptidase M24" evidence="3">
    <location>
        <begin position="3"/>
        <end position="95"/>
    </location>
</feature>
<sequence>MVLNHHDLVKVEMGVHVDGYIAAIGTSFVVGASPTEPITGPKADVIHAANTAIQTALRLMRPGNSNYTLTEAYSKIATDYGCNMVEGVLSHEVKQHVIDGNKSIICKETFDQHVEEYDFAVNQAYLLDVMVSTGEGKPRETEFRTTVFQRALDVTYNLKLKASRTFLTEVNRRFPTLLFSLNNFDDQRNARLGVSECLKHNILYSFPVLAERPNDLVAQFKVTVLILENGTIVATPVIFTPEAYKTERNVTDEGVKKTLEIPMQTGPAPKKDKKNKKKKTKAQEKKQDS</sequence>
<dbReference type="InterPro" id="IPR036390">
    <property type="entry name" value="WH_DNA-bd_sf"/>
</dbReference>
<feature type="compositionally biased region" description="Basic residues" evidence="2">
    <location>
        <begin position="271"/>
        <end position="280"/>
    </location>
</feature>
<dbReference type="SUPFAM" id="SSF55920">
    <property type="entry name" value="Creatinase/aminopeptidase"/>
    <property type="match status" value="1"/>
</dbReference>
<gene>
    <name evidence="4" type="ORF">SteCoe_14855</name>
</gene>
<evidence type="ECO:0000256" key="2">
    <source>
        <dbReference type="SAM" id="MobiDB-lite"/>
    </source>
</evidence>